<dbReference type="EMBL" id="KL597300">
    <property type="protein sequence ID" value="KER19174.1"/>
    <property type="molecule type" value="Genomic_DNA"/>
</dbReference>
<gene>
    <name evidence="1" type="ORF">T265_15630</name>
</gene>
<proteinExistence type="predicted"/>
<sequence length="161" mass="18086">MYSVTQLILCNTGLDSQSPVLEGNPIKPRWWSTSTDSVPSDPTLLIAGVPETDNHMTAIAVTTSLVRRVGKLCWRFHQLTILVFRFALALESDNDKTDEYIDHKERDQDDLNISLLWWSSSAEYATQDLDVFQSSLNILLTRLLKTPPQPTTGFALLGAHQ</sequence>
<keyword evidence="2" id="KW-1185">Reference proteome</keyword>
<name>A0A074ZVK7_OPIVI</name>
<reference evidence="1 2" key="1">
    <citation type="submission" date="2013-11" db="EMBL/GenBank/DDBJ databases">
        <title>Opisthorchis viverrini - life in the bile duct.</title>
        <authorList>
            <person name="Young N.D."/>
            <person name="Nagarajan N."/>
            <person name="Lin S.J."/>
            <person name="Korhonen P.K."/>
            <person name="Jex A.R."/>
            <person name="Hall R.S."/>
            <person name="Safavi-Hemami H."/>
            <person name="Kaewkong W."/>
            <person name="Bertrand D."/>
            <person name="Gao S."/>
            <person name="Seet Q."/>
            <person name="Wongkham S."/>
            <person name="Teh B.T."/>
            <person name="Wongkham C."/>
            <person name="Intapan P.M."/>
            <person name="Maleewong W."/>
            <person name="Yang X."/>
            <person name="Hu M."/>
            <person name="Wang Z."/>
            <person name="Hofmann A."/>
            <person name="Sternberg P.W."/>
            <person name="Tan P."/>
            <person name="Wang J."/>
            <person name="Gasser R.B."/>
        </authorList>
    </citation>
    <scope>NUCLEOTIDE SEQUENCE [LARGE SCALE GENOMIC DNA]</scope>
</reference>
<evidence type="ECO:0000313" key="2">
    <source>
        <dbReference type="Proteomes" id="UP000054324"/>
    </source>
</evidence>
<dbReference type="RefSeq" id="XP_009177078.1">
    <property type="nucleotide sequence ID" value="XM_009178814.1"/>
</dbReference>
<dbReference type="GeneID" id="20329795"/>
<organism evidence="1 2">
    <name type="scientific">Opisthorchis viverrini</name>
    <name type="common">Southeast Asian liver fluke</name>
    <dbReference type="NCBI Taxonomy" id="6198"/>
    <lineage>
        <taxon>Eukaryota</taxon>
        <taxon>Metazoa</taxon>
        <taxon>Spiralia</taxon>
        <taxon>Lophotrochozoa</taxon>
        <taxon>Platyhelminthes</taxon>
        <taxon>Trematoda</taxon>
        <taxon>Digenea</taxon>
        <taxon>Opisthorchiida</taxon>
        <taxon>Opisthorchiata</taxon>
        <taxon>Opisthorchiidae</taxon>
        <taxon>Opisthorchis</taxon>
    </lineage>
</organism>
<dbReference type="AlphaFoldDB" id="A0A074ZVK7"/>
<feature type="non-terminal residue" evidence="1">
    <location>
        <position position="161"/>
    </location>
</feature>
<dbReference type="KEGG" id="ovi:T265_15630"/>
<dbReference type="Proteomes" id="UP000054324">
    <property type="component" value="Unassembled WGS sequence"/>
</dbReference>
<protein>
    <submittedName>
        <fullName evidence="1">Uncharacterized protein</fullName>
    </submittedName>
</protein>
<accession>A0A074ZVK7</accession>
<dbReference type="CTD" id="20329795"/>
<evidence type="ECO:0000313" key="1">
    <source>
        <dbReference type="EMBL" id="KER19174.1"/>
    </source>
</evidence>